<dbReference type="GO" id="GO:0005524">
    <property type="term" value="F:ATP binding"/>
    <property type="evidence" value="ECO:0007669"/>
    <property type="project" value="UniProtKB-UniRule"/>
</dbReference>
<dbReference type="SUPFAM" id="SSF56112">
    <property type="entry name" value="Protein kinase-like (PK-like)"/>
    <property type="match status" value="2"/>
</dbReference>
<dbReference type="PANTHER" id="PTHR43671:SF13">
    <property type="entry name" value="SERINE_THREONINE-PROTEIN KINASE NEK2"/>
    <property type="match status" value="1"/>
</dbReference>
<organism evidence="10 11">
    <name type="scientific">Prevotella vespertina</name>
    <dbReference type="NCBI Taxonomy" id="2608404"/>
    <lineage>
        <taxon>Bacteria</taxon>
        <taxon>Pseudomonadati</taxon>
        <taxon>Bacteroidota</taxon>
        <taxon>Bacteroidia</taxon>
        <taxon>Bacteroidales</taxon>
        <taxon>Prevotellaceae</taxon>
        <taxon>Prevotella</taxon>
    </lineage>
</organism>
<comment type="similarity">
    <text evidence="1">Belongs to the protein kinase superfamily. NEK Ser/Thr protein kinase family. NIMA subfamily.</text>
</comment>
<dbReference type="EC" id="2.7.11.1" evidence="2"/>
<dbReference type="InterPro" id="IPR050660">
    <property type="entry name" value="NEK_Ser/Thr_kinase"/>
</dbReference>
<evidence type="ECO:0000256" key="7">
    <source>
        <dbReference type="PROSITE-ProRule" id="PRU10141"/>
    </source>
</evidence>
<protein>
    <recommendedName>
        <fullName evidence="2">non-specific serine/threonine protein kinase</fullName>
        <ecNumber evidence="2">2.7.11.1</ecNumber>
    </recommendedName>
</protein>
<feature type="domain" description="Protein kinase" evidence="8">
    <location>
        <begin position="506"/>
        <end position="755"/>
    </location>
</feature>
<evidence type="ECO:0000313" key="11">
    <source>
        <dbReference type="Proteomes" id="UP000482295"/>
    </source>
</evidence>
<accession>A0A7C9HSI4</accession>
<keyword evidence="5 10" id="KW-0418">Kinase</keyword>
<keyword evidence="11" id="KW-1185">Reference proteome</keyword>
<name>A0A7C9HSI4_9BACT</name>
<evidence type="ECO:0000256" key="2">
    <source>
        <dbReference type="ARBA" id="ARBA00012513"/>
    </source>
</evidence>
<keyword evidence="4 7" id="KW-0547">Nucleotide-binding</keyword>
<dbReference type="RefSeq" id="WP_036921365.1">
    <property type="nucleotide sequence ID" value="NZ_VVIQ01000004.1"/>
</dbReference>
<evidence type="ECO:0000256" key="4">
    <source>
        <dbReference type="ARBA" id="ARBA00022741"/>
    </source>
</evidence>
<dbReference type="Pfam" id="PF00069">
    <property type="entry name" value="Pkinase"/>
    <property type="match status" value="2"/>
</dbReference>
<dbReference type="NCBIfam" id="NF047741">
    <property type="entry name" value="antiphage_MADS6"/>
    <property type="match status" value="1"/>
</dbReference>
<gene>
    <name evidence="10" type="ORF">F0475_05460</name>
</gene>
<feature type="domain" description="NERD" evidence="9">
    <location>
        <begin position="13"/>
        <end position="128"/>
    </location>
</feature>
<dbReference type="InterPro" id="IPR011528">
    <property type="entry name" value="NERD"/>
</dbReference>
<comment type="caution">
    <text evidence="10">The sequence shown here is derived from an EMBL/GenBank/DDBJ whole genome shotgun (WGS) entry which is preliminary data.</text>
</comment>
<evidence type="ECO:0000256" key="1">
    <source>
        <dbReference type="ARBA" id="ARBA00010886"/>
    </source>
</evidence>
<keyword evidence="3" id="KW-0808">Transferase</keyword>
<dbReference type="EMBL" id="VVIQ01000004">
    <property type="protein sequence ID" value="MUL27762.1"/>
    <property type="molecule type" value="Genomic_DNA"/>
</dbReference>
<dbReference type="PROSITE" id="PS50965">
    <property type="entry name" value="NERD"/>
    <property type="match status" value="1"/>
</dbReference>
<feature type="binding site" evidence="7">
    <location>
        <position position="535"/>
    </location>
    <ligand>
        <name>ATP</name>
        <dbReference type="ChEBI" id="CHEBI:30616"/>
    </ligand>
</feature>
<proteinExistence type="inferred from homology"/>
<evidence type="ECO:0000313" key="10">
    <source>
        <dbReference type="EMBL" id="MUL27762.1"/>
    </source>
</evidence>
<dbReference type="PROSITE" id="PS50011">
    <property type="entry name" value="PROTEIN_KINASE_DOM"/>
    <property type="match status" value="2"/>
</dbReference>
<dbReference type="InterPro" id="IPR000719">
    <property type="entry name" value="Prot_kinase_dom"/>
</dbReference>
<dbReference type="Gene3D" id="1.10.510.10">
    <property type="entry name" value="Transferase(Phosphotransferase) domain 1"/>
    <property type="match status" value="2"/>
</dbReference>
<evidence type="ECO:0000259" key="8">
    <source>
        <dbReference type="PROSITE" id="PS50011"/>
    </source>
</evidence>
<dbReference type="CDD" id="cd14014">
    <property type="entry name" value="STKc_PknB_like"/>
    <property type="match status" value="1"/>
</dbReference>
<evidence type="ECO:0000256" key="3">
    <source>
        <dbReference type="ARBA" id="ARBA00022679"/>
    </source>
</evidence>
<dbReference type="PROSITE" id="PS00107">
    <property type="entry name" value="PROTEIN_KINASE_ATP"/>
    <property type="match status" value="1"/>
</dbReference>
<dbReference type="InterPro" id="IPR011009">
    <property type="entry name" value="Kinase-like_dom_sf"/>
</dbReference>
<dbReference type="PANTHER" id="PTHR43671">
    <property type="entry name" value="SERINE/THREONINE-PROTEIN KINASE NEK"/>
    <property type="match status" value="1"/>
</dbReference>
<reference evidence="10 11" key="1">
    <citation type="submission" date="2019-09" db="EMBL/GenBank/DDBJ databases">
        <title>Prevotella A2879 sp. nov., isolated from an abscess of a patient.</title>
        <authorList>
            <person name="Buhl M."/>
            <person name="Oberhettinger P."/>
        </authorList>
    </citation>
    <scope>NUCLEOTIDE SEQUENCE [LARGE SCALE GENOMIC DNA]</scope>
    <source>
        <strain evidence="10 11">A2879</strain>
    </source>
</reference>
<evidence type="ECO:0000256" key="6">
    <source>
        <dbReference type="ARBA" id="ARBA00022840"/>
    </source>
</evidence>
<dbReference type="Pfam" id="PF08378">
    <property type="entry name" value="NERD"/>
    <property type="match status" value="1"/>
</dbReference>
<feature type="domain" description="Protein kinase" evidence="8">
    <location>
        <begin position="175"/>
        <end position="476"/>
    </location>
</feature>
<evidence type="ECO:0000259" key="9">
    <source>
        <dbReference type="PROSITE" id="PS50965"/>
    </source>
</evidence>
<dbReference type="InterPro" id="IPR017441">
    <property type="entry name" value="Protein_kinase_ATP_BS"/>
</dbReference>
<dbReference type="SMART" id="SM00220">
    <property type="entry name" value="S_TKc"/>
    <property type="match status" value="1"/>
</dbReference>
<sequence length="1380" mass="158298">MAIIKRPPHDDGPVNAGEQRLLDYLSVKLPNNYFIIPNCNIAITGPNRIMKYWEYDCIVVTPHALYHIENKDWAGNLEGDDYAWFRNGQEVANPHKTAGLKSRILASKIKNQHPDWNFGQIITLVTLSHPQQSKFGLDPTCDTYKQTFTLGDALVDFISNHELVARSENGIQPLMAQLTDFLTGESVERRRAERTTIFNYTIEEKLQETEEFTEYLCVPQFIATARYRVREYPLDVADKSPKELQQLNLSVQNAYMAQEKIGDSPYIVNTKCQMNEEQTYYYEISRYQDESSLRAKLNQKTFKQTDKLSIIMDVANALKAAHKVQVYHRNVCPENIYVYEGGRAALANFRMSWFVEHIDLSFSVNSAGDQSSPFTAPELLDGDVTSASDIYSLGVVFYQLMVGKLPFDSVLTFMTALGGELPEDHLPSHVLKELPAWMDEFVKKTIVADADKRWQTADEVLDFLNAAIDEEVHKTIATSHTTSTQHAEKALYLKDMKPGMKVSPSMTLHEILGRGGFGRVFKVWHDMQKQFLAIKIFEKDASIDNAINEFNALKELHHPNIVEFKHNDRTVPGGLFFTLMELLDGENLQEYTKGDLRLPADEIFKMATQILNALVYMQSKEPPVYHRDIKPSNIMWHKRQLYKLIDFNISATTDDKSFGGTFPYMAPDLIVSGNKIDWDCSADTFALGITLYELLAHAYPWPGGNLRPNIHKLPTDIRNYNDKLSNEMADFVMKSIITDKNNRFKTAQEMLDALNTIGLDGMQKDSSVISVTHNGEDVGNPVDYINSLYSQSRHGNGGTRAGVAQHAFDTLTYSETRLDRELIADIEALKYKLIIITGNAGDGKTAFIHRIEDKGVDKQQFDTNNGSQFYISGVRFESNYDGSQDEDDKANDDVLAEFLSPFYGLNDYTQAQEGRVIAINEGRLVDFLSMRPELRVLQDNIEEYFYKEGHAELLPGLMVINLNLRSVTARDAETKTPSLLAQQMKKLTRPELWGKCQNCPVADRCFIKYNVDTFQDTSAGDEVINRLEWLVRTIVYKRELHITMRDLRSMIAWMLTRDYSCGEVKALIELVNADNVPEYYWQYYYFNLTAPVTYPDPNKVECFELPTLESNDRLVKLLRETDVAGVALPAFDRDLYYRTKRPNDYIIFSDRTRSLLKDFNDCNQIIPAYEVKSDDVRMAVTSRHKSFVRHQYFEGAIDFRRRLPYRYASAFEKQLRLEDPKELTKTMQDLASAISASEGCSNEMLTKGYLLLASSNVADPISKSYRRFSLDEFELYVNKTEYLTKYIEYESDSLIFRHKKDKFIQLTVSLDLYEMLEYIHAGFSPSVNDLRGRFIELQIFKNLLEAKTYSEILVTKNNRKFTAIRLDGQKHIVIEPLNVQ</sequence>
<keyword evidence="6 7" id="KW-0067">ATP-binding</keyword>
<evidence type="ECO:0000256" key="5">
    <source>
        <dbReference type="ARBA" id="ARBA00022777"/>
    </source>
</evidence>
<dbReference type="GO" id="GO:0004674">
    <property type="term" value="F:protein serine/threonine kinase activity"/>
    <property type="evidence" value="ECO:0007669"/>
    <property type="project" value="UniProtKB-EC"/>
</dbReference>
<dbReference type="Proteomes" id="UP000482295">
    <property type="component" value="Unassembled WGS sequence"/>
</dbReference>